<evidence type="ECO:0000256" key="1">
    <source>
        <dbReference type="ARBA" id="ARBA00004772"/>
    </source>
</evidence>
<dbReference type="CDD" id="cd06578">
    <property type="entry name" value="HemD"/>
    <property type="match status" value="1"/>
</dbReference>
<dbReference type="GO" id="GO:0004852">
    <property type="term" value="F:uroporphyrinogen-III synthase activity"/>
    <property type="evidence" value="ECO:0007669"/>
    <property type="project" value="UniProtKB-UniRule"/>
</dbReference>
<name>A0A2X2RWI9_CAPOC</name>
<evidence type="ECO:0000256" key="5">
    <source>
        <dbReference type="ARBA" id="ARBA00023244"/>
    </source>
</evidence>
<evidence type="ECO:0000256" key="3">
    <source>
        <dbReference type="ARBA" id="ARBA00013109"/>
    </source>
</evidence>
<comment type="function">
    <text evidence="6 9">Catalyzes cyclization of the linear tetrapyrrole, hydroxymethylbilane, to the macrocyclic uroporphyrinogen III.</text>
</comment>
<dbReference type="SUPFAM" id="SSF69618">
    <property type="entry name" value="HemD-like"/>
    <property type="match status" value="1"/>
</dbReference>
<evidence type="ECO:0000256" key="4">
    <source>
        <dbReference type="ARBA" id="ARBA00023239"/>
    </source>
</evidence>
<dbReference type="InterPro" id="IPR039793">
    <property type="entry name" value="UROS/Hem4"/>
</dbReference>
<dbReference type="EC" id="4.2.1.75" evidence="3 9"/>
<dbReference type="PANTHER" id="PTHR38042:SF1">
    <property type="entry name" value="UROPORPHYRINOGEN-III SYNTHASE, CHLOROPLASTIC"/>
    <property type="match status" value="1"/>
</dbReference>
<evidence type="ECO:0000256" key="8">
    <source>
        <dbReference type="ARBA" id="ARBA00048617"/>
    </source>
</evidence>
<dbReference type="EMBL" id="UARG01000017">
    <property type="protein sequence ID" value="SQA78755.1"/>
    <property type="molecule type" value="Genomic_DNA"/>
</dbReference>
<dbReference type="Gene3D" id="3.40.50.10090">
    <property type="match status" value="2"/>
</dbReference>
<feature type="domain" description="Tetrapyrrole biosynthesis uroporphyrinogen III synthase" evidence="10">
    <location>
        <begin position="40"/>
        <end position="220"/>
    </location>
</feature>
<proteinExistence type="inferred from homology"/>
<evidence type="ECO:0000313" key="12">
    <source>
        <dbReference type="Proteomes" id="UP000249891"/>
    </source>
</evidence>
<dbReference type="PANTHER" id="PTHR38042">
    <property type="entry name" value="UROPORPHYRINOGEN-III SYNTHASE, CHLOROPLASTIC"/>
    <property type="match status" value="1"/>
</dbReference>
<accession>A0A2X2RWI9</accession>
<keyword evidence="5 9" id="KW-0627">Porphyrin biosynthesis</keyword>
<dbReference type="Proteomes" id="UP000249891">
    <property type="component" value="Unassembled WGS sequence"/>
</dbReference>
<dbReference type="GO" id="GO:0006782">
    <property type="term" value="P:protoporphyrinogen IX biosynthetic process"/>
    <property type="evidence" value="ECO:0007669"/>
    <property type="project" value="UniProtKB-UniRule"/>
</dbReference>
<evidence type="ECO:0000313" key="11">
    <source>
        <dbReference type="EMBL" id="SQA78755.1"/>
    </source>
</evidence>
<protein>
    <recommendedName>
        <fullName evidence="7 9">Uroporphyrinogen-III synthase</fullName>
        <ecNumber evidence="3 9">4.2.1.75</ecNumber>
    </recommendedName>
</protein>
<evidence type="ECO:0000259" key="10">
    <source>
        <dbReference type="Pfam" id="PF02602"/>
    </source>
</evidence>
<evidence type="ECO:0000256" key="2">
    <source>
        <dbReference type="ARBA" id="ARBA00008133"/>
    </source>
</evidence>
<sequence length="227" mass="25326">MKTIVSTKVLSQEQKAILLVLPIHLIEHNFITVSPITMSLTPPYDLLIVTSQNAVKSLSQHLLATTLKKTPVLCVGEQTQQLLTQNGFNVLHFAHYASDLVQHLQQNLTSLKKLTSIAFFAGTQRLNTLPNFFVENNLKVKEITAYKTEYTPIEIKENTSAILFYSPSGVESYCSCNTLTAEQQIFCIGKTTAEAVKNRLKNQTENIILPPIPTVKSLLEILSINLK</sequence>
<evidence type="ECO:0000256" key="7">
    <source>
        <dbReference type="ARBA" id="ARBA00040167"/>
    </source>
</evidence>
<dbReference type="InterPro" id="IPR003754">
    <property type="entry name" value="4pyrrol_synth_uPrphyn_synth"/>
</dbReference>
<evidence type="ECO:0000256" key="6">
    <source>
        <dbReference type="ARBA" id="ARBA00037589"/>
    </source>
</evidence>
<comment type="catalytic activity">
    <reaction evidence="8 9">
        <text>hydroxymethylbilane = uroporphyrinogen III + H2O</text>
        <dbReference type="Rhea" id="RHEA:18965"/>
        <dbReference type="ChEBI" id="CHEBI:15377"/>
        <dbReference type="ChEBI" id="CHEBI:57308"/>
        <dbReference type="ChEBI" id="CHEBI:57845"/>
        <dbReference type="EC" id="4.2.1.75"/>
    </reaction>
</comment>
<dbReference type="RefSeq" id="WP_128091787.1">
    <property type="nucleotide sequence ID" value="NZ_UARG01000017.1"/>
</dbReference>
<evidence type="ECO:0000256" key="9">
    <source>
        <dbReference type="RuleBase" id="RU366031"/>
    </source>
</evidence>
<dbReference type="AlphaFoldDB" id="A0A2X2RWI9"/>
<reference evidence="11 12" key="1">
    <citation type="submission" date="2018-06" db="EMBL/GenBank/DDBJ databases">
        <authorList>
            <consortium name="Pathogen Informatics"/>
            <person name="Doyle S."/>
        </authorList>
    </citation>
    <scope>NUCLEOTIDE SEQUENCE [LARGE SCALE GENOMIC DNA]</scope>
    <source>
        <strain evidence="11 12">NCTC11546</strain>
    </source>
</reference>
<organism evidence="11 12">
    <name type="scientific">Capnocytophaga ochracea</name>
    <dbReference type="NCBI Taxonomy" id="1018"/>
    <lineage>
        <taxon>Bacteria</taxon>
        <taxon>Pseudomonadati</taxon>
        <taxon>Bacteroidota</taxon>
        <taxon>Flavobacteriia</taxon>
        <taxon>Flavobacteriales</taxon>
        <taxon>Flavobacteriaceae</taxon>
        <taxon>Capnocytophaga</taxon>
    </lineage>
</organism>
<gene>
    <name evidence="11" type="ORF">NCTC11546_02001</name>
</gene>
<dbReference type="Pfam" id="PF02602">
    <property type="entry name" value="HEM4"/>
    <property type="match status" value="1"/>
</dbReference>
<dbReference type="GO" id="GO:0006780">
    <property type="term" value="P:uroporphyrinogen III biosynthetic process"/>
    <property type="evidence" value="ECO:0007669"/>
    <property type="project" value="UniProtKB-UniRule"/>
</dbReference>
<comment type="pathway">
    <text evidence="1 9">Porphyrin-containing compound metabolism; protoporphyrin-IX biosynthesis; coproporphyrinogen-III from 5-aminolevulinate: step 3/4.</text>
</comment>
<keyword evidence="4 9" id="KW-0456">Lyase</keyword>
<comment type="similarity">
    <text evidence="2 9">Belongs to the uroporphyrinogen-III synthase family.</text>
</comment>
<dbReference type="InterPro" id="IPR036108">
    <property type="entry name" value="4pyrrol_syn_uPrphyn_synt_sf"/>
</dbReference>